<accession>A0A061AFU0</accession>
<evidence type="ECO:0000313" key="3">
    <source>
        <dbReference type="Proteomes" id="UP000032434"/>
    </source>
</evidence>
<dbReference type="STRING" id="35623.Aocu_03630"/>
<dbReference type="InterPro" id="IPR027417">
    <property type="entry name" value="P-loop_NTPase"/>
</dbReference>
<organism evidence="2 3">
    <name type="scientific">Acholeplasma oculi</name>
    <dbReference type="NCBI Taxonomy" id="35623"/>
    <lineage>
        <taxon>Bacteria</taxon>
        <taxon>Bacillati</taxon>
        <taxon>Mycoplasmatota</taxon>
        <taxon>Mollicutes</taxon>
        <taxon>Acholeplasmatales</taxon>
        <taxon>Acholeplasmataceae</taxon>
        <taxon>Acholeplasma</taxon>
    </lineage>
</organism>
<dbReference type="RefSeq" id="WP_052669910.1">
    <property type="nucleotide sequence ID" value="NZ_FUZK01000005.1"/>
</dbReference>
<keyword evidence="1" id="KW-0472">Membrane</keyword>
<evidence type="ECO:0000256" key="1">
    <source>
        <dbReference type="SAM" id="Phobius"/>
    </source>
</evidence>
<dbReference type="AlphaFoldDB" id="A0A061AFU0"/>
<gene>
    <name evidence="2" type="ORF">Aocu_03630</name>
</gene>
<dbReference type="InParanoid" id="A0A061AFU0"/>
<dbReference type="KEGG" id="aoc:Aocu_03630"/>
<proteinExistence type="predicted"/>
<dbReference type="Gene3D" id="3.40.50.300">
    <property type="entry name" value="P-loop containing nucleotide triphosphate hydrolases"/>
    <property type="match status" value="1"/>
</dbReference>
<keyword evidence="1" id="KW-1133">Transmembrane helix</keyword>
<dbReference type="PATRIC" id="fig|35623.3.peg.363"/>
<dbReference type="GO" id="GO:0016787">
    <property type="term" value="F:hydrolase activity"/>
    <property type="evidence" value="ECO:0007669"/>
    <property type="project" value="UniProtKB-KW"/>
</dbReference>
<keyword evidence="1" id="KW-0812">Transmembrane</keyword>
<feature type="transmembrane region" description="Helical" evidence="1">
    <location>
        <begin position="54"/>
        <end position="82"/>
    </location>
</feature>
<dbReference type="SUPFAM" id="SSF52540">
    <property type="entry name" value="P-loop containing nucleoside triphosphate hydrolases"/>
    <property type="match status" value="1"/>
</dbReference>
<dbReference type="EMBL" id="LK028559">
    <property type="protein sequence ID" value="CDR30436.1"/>
    <property type="molecule type" value="Genomic_DNA"/>
</dbReference>
<evidence type="ECO:0000313" key="2">
    <source>
        <dbReference type="EMBL" id="CDR30436.1"/>
    </source>
</evidence>
<protein>
    <submittedName>
        <fullName evidence="2">p-loop containing nucleoside triphosphate hydrolase</fullName>
    </submittedName>
</protein>
<sequence length="496" mass="58143">MEKFSTWFIAFIEKLFKHFIEFFGGFFQLLYRVFVDNLMMYFNDYYEASQTFTLIDWILSFIAILLMVLLVTGFGIIVFQLFRKYVRFLKNQYEKEALIEEIDSLKYQVNYLLDEKHAMMSLSQENFDTTVESEVLGRFTRLKLIDEKYQYKPLIVPALKEPISLSELVDRFINFSASQLNLYYTRKVVSVFFAGMASSQTLVLEGISGTGKTSLPYAMGKFFKNDASIISVQPSWRDRSEMMGFLNEFTKKFNETDFLESLYEASFRNDVDIIVLDEMNLARVEYYFADFLSILEMPNPEEWVLGIVPNEVENDPIHLKKGKLKIPRNVWFVGTANRDDSTYAITDKVYDRVASIEMNEKSTPIDAPYTEGIQMPYDALKRLFKDALTTNQVNEDLLYRLETLDQFIVDNFQIAFGNRITKQIQNFIPVYVACGMDQVDGLDYLIARKVIRKFESLNLPFLKRELEELIDMLNQLFGEDGFKYSKKMIQDFLKRV</sequence>
<name>A0A061AFU0_9MOLU</name>
<keyword evidence="2" id="KW-0378">Hydrolase</keyword>
<dbReference type="HOGENOM" id="CLU_042759_0_0_14"/>
<reference evidence="3" key="1">
    <citation type="submission" date="2014-05" db="EMBL/GenBank/DDBJ databases">
        <authorList>
            <person name="Kube M."/>
        </authorList>
    </citation>
    <scope>NUCLEOTIDE SEQUENCE [LARGE SCALE GENOMIC DNA]</scope>
</reference>
<keyword evidence="3" id="KW-1185">Reference proteome</keyword>
<feature type="transmembrane region" description="Helical" evidence="1">
    <location>
        <begin position="15"/>
        <end position="34"/>
    </location>
</feature>
<dbReference type="Proteomes" id="UP000032434">
    <property type="component" value="Chromosome 1"/>
</dbReference>
<dbReference type="OrthoDB" id="9781481at2"/>